<dbReference type="InterPro" id="IPR023468">
    <property type="entry name" value="Riboflavin_kinase"/>
</dbReference>
<dbReference type="Pfam" id="PF06574">
    <property type="entry name" value="FAD_syn"/>
    <property type="match status" value="1"/>
</dbReference>
<dbReference type="InterPro" id="IPR014729">
    <property type="entry name" value="Rossmann-like_a/b/a_fold"/>
</dbReference>
<dbReference type="InterPro" id="IPR023465">
    <property type="entry name" value="Riboflavin_kinase_dom_sf"/>
</dbReference>
<keyword evidence="8 15" id="KW-0547">Nucleotide-binding</keyword>
<dbReference type="InterPro" id="IPR015864">
    <property type="entry name" value="FAD_synthase"/>
</dbReference>
<dbReference type="SMART" id="SM00904">
    <property type="entry name" value="Flavokinase"/>
    <property type="match status" value="1"/>
</dbReference>
<evidence type="ECO:0000256" key="15">
    <source>
        <dbReference type="PIRNR" id="PIRNR004491"/>
    </source>
</evidence>
<evidence type="ECO:0000256" key="4">
    <source>
        <dbReference type="ARBA" id="ARBA00022630"/>
    </source>
</evidence>
<dbReference type="PIRSF" id="PIRSF004491">
    <property type="entry name" value="FAD_Synth"/>
    <property type="match status" value="1"/>
</dbReference>
<dbReference type="GO" id="GO:0009231">
    <property type="term" value="P:riboflavin biosynthetic process"/>
    <property type="evidence" value="ECO:0007669"/>
    <property type="project" value="InterPro"/>
</dbReference>
<comment type="catalytic activity">
    <reaction evidence="14 15">
        <text>FMN + ATP + H(+) = FAD + diphosphate</text>
        <dbReference type="Rhea" id="RHEA:17237"/>
        <dbReference type="ChEBI" id="CHEBI:15378"/>
        <dbReference type="ChEBI" id="CHEBI:30616"/>
        <dbReference type="ChEBI" id="CHEBI:33019"/>
        <dbReference type="ChEBI" id="CHEBI:57692"/>
        <dbReference type="ChEBI" id="CHEBI:58210"/>
        <dbReference type="EC" id="2.7.7.2"/>
    </reaction>
</comment>
<dbReference type="Proteomes" id="UP000094291">
    <property type="component" value="Unassembled WGS sequence"/>
</dbReference>
<keyword evidence="7 15" id="KW-0548">Nucleotidyltransferase</keyword>
<dbReference type="Gene3D" id="3.40.50.620">
    <property type="entry name" value="HUPs"/>
    <property type="match status" value="1"/>
</dbReference>
<keyword evidence="6 15" id="KW-0808">Transferase</keyword>
<dbReference type="GO" id="GO:0008531">
    <property type="term" value="F:riboflavin kinase activity"/>
    <property type="evidence" value="ECO:0007669"/>
    <property type="project" value="UniProtKB-UniRule"/>
</dbReference>
<protein>
    <recommendedName>
        <fullName evidence="15">Riboflavin biosynthesis protein</fullName>
    </recommendedName>
    <domain>
        <recommendedName>
            <fullName evidence="15">Riboflavin kinase</fullName>
            <ecNumber evidence="15">2.7.1.26</ecNumber>
        </recommendedName>
        <alternativeName>
            <fullName evidence="15">Flavokinase</fullName>
        </alternativeName>
    </domain>
    <domain>
        <recommendedName>
            <fullName evidence="15">FMN adenylyltransferase</fullName>
            <ecNumber evidence="15">2.7.7.2</ecNumber>
        </recommendedName>
        <alternativeName>
            <fullName evidence="15">FAD pyrophosphorylase</fullName>
        </alternativeName>
        <alternativeName>
            <fullName evidence="15">FAD synthase</fullName>
        </alternativeName>
    </domain>
</protein>
<evidence type="ECO:0000256" key="10">
    <source>
        <dbReference type="ARBA" id="ARBA00022827"/>
    </source>
</evidence>
<dbReference type="InterPro" id="IPR015865">
    <property type="entry name" value="Riboflavin_kinase_bac/euk"/>
</dbReference>
<evidence type="ECO:0000256" key="5">
    <source>
        <dbReference type="ARBA" id="ARBA00022643"/>
    </source>
</evidence>
<name>A0A1E2VCG5_9GAMM</name>
<dbReference type="SUPFAM" id="SSF52374">
    <property type="entry name" value="Nucleotidylyl transferase"/>
    <property type="match status" value="1"/>
</dbReference>
<evidence type="ECO:0000256" key="12">
    <source>
        <dbReference type="ARBA" id="ARBA00023268"/>
    </source>
</evidence>
<evidence type="ECO:0000313" key="17">
    <source>
        <dbReference type="EMBL" id="ODC04542.1"/>
    </source>
</evidence>
<keyword evidence="18" id="KW-1185">Reference proteome</keyword>
<keyword evidence="9 15" id="KW-0418">Kinase</keyword>
<proteinExistence type="inferred from homology"/>
<comment type="function">
    <text evidence="1">Catalyzes the phosphorylation of riboflavin to FMN followed by the adenylation of FMN to FAD.</text>
</comment>
<comment type="catalytic activity">
    <reaction evidence="13 15">
        <text>riboflavin + ATP = FMN + ADP + H(+)</text>
        <dbReference type="Rhea" id="RHEA:14357"/>
        <dbReference type="ChEBI" id="CHEBI:15378"/>
        <dbReference type="ChEBI" id="CHEBI:30616"/>
        <dbReference type="ChEBI" id="CHEBI:57986"/>
        <dbReference type="ChEBI" id="CHEBI:58210"/>
        <dbReference type="ChEBI" id="CHEBI:456216"/>
        <dbReference type="EC" id="2.7.1.26"/>
    </reaction>
</comment>
<dbReference type="InterPro" id="IPR002606">
    <property type="entry name" value="Riboflavin_kinase_bac"/>
</dbReference>
<comment type="similarity">
    <text evidence="15">Belongs to the ribF family.</text>
</comment>
<dbReference type="Gene3D" id="2.40.30.30">
    <property type="entry name" value="Riboflavin kinase-like"/>
    <property type="match status" value="1"/>
</dbReference>
<evidence type="ECO:0000256" key="2">
    <source>
        <dbReference type="ARBA" id="ARBA00004726"/>
    </source>
</evidence>
<dbReference type="NCBIfam" id="NF004163">
    <property type="entry name" value="PRK05627.1-6"/>
    <property type="match status" value="1"/>
</dbReference>
<dbReference type="SUPFAM" id="SSF82114">
    <property type="entry name" value="Riboflavin kinase-like"/>
    <property type="match status" value="1"/>
</dbReference>
<accession>A0A1E2VCG5</accession>
<keyword evidence="4 15" id="KW-0285">Flavoprotein</keyword>
<dbReference type="UniPathway" id="UPA00276">
    <property type="reaction ID" value="UER00406"/>
</dbReference>
<dbReference type="NCBIfam" id="TIGR00125">
    <property type="entry name" value="cyt_tran_rel"/>
    <property type="match status" value="1"/>
</dbReference>
<evidence type="ECO:0000256" key="1">
    <source>
        <dbReference type="ARBA" id="ARBA00002121"/>
    </source>
</evidence>
<reference evidence="17 18" key="1">
    <citation type="submission" date="2016-08" db="EMBL/GenBank/DDBJ databases">
        <authorList>
            <person name="Seilhamer J.J."/>
        </authorList>
    </citation>
    <scope>NUCLEOTIDE SEQUENCE [LARGE SCALE GENOMIC DNA]</scope>
    <source>
        <strain evidence="17 18">PH27A</strain>
    </source>
</reference>
<evidence type="ECO:0000256" key="13">
    <source>
        <dbReference type="ARBA" id="ARBA00047880"/>
    </source>
</evidence>
<dbReference type="GO" id="GO:0009398">
    <property type="term" value="P:FMN biosynthetic process"/>
    <property type="evidence" value="ECO:0007669"/>
    <property type="project" value="UniProtKB-UniRule"/>
</dbReference>
<dbReference type="Pfam" id="PF01687">
    <property type="entry name" value="Flavokinase"/>
    <property type="match status" value="1"/>
</dbReference>
<organism evidence="17 18">
    <name type="scientific">Terasakiispira papahanaumokuakeensis</name>
    <dbReference type="NCBI Taxonomy" id="197479"/>
    <lineage>
        <taxon>Bacteria</taxon>
        <taxon>Pseudomonadati</taxon>
        <taxon>Pseudomonadota</taxon>
        <taxon>Gammaproteobacteria</taxon>
        <taxon>Oceanospirillales</taxon>
        <taxon>Terasakiispira</taxon>
    </lineage>
</organism>
<dbReference type="EMBL" id="MDTQ01000001">
    <property type="protein sequence ID" value="ODC04542.1"/>
    <property type="molecule type" value="Genomic_DNA"/>
</dbReference>
<dbReference type="EC" id="2.7.1.26" evidence="15"/>
<dbReference type="PANTHER" id="PTHR22749">
    <property type="entry name" value="RIBOFLAVIN KINASE/FMN ADENYLYLTRANSFERASE"/>
    <property type="match status" value="1"/>
</dbReference>
<evidence type="ECO:0000256" key="7">
    <source>
        <dbReference type="ARBA" id="ARBA00022695"/>
    </source>
</evidence>
<comment type="pathway">
    <text evidence="2 15">Cofactor biosynthesis; FAD biosynthesis; FAD from FMN: step 1/1.</text>
</comment>
<evidence type="ECO:0000256" key="6">
    <source>
        <dbReference type="ARBA" id="ARBA00022679"/>
    </source>
</evidence>
<feature type="domain" description="Riboflavin kinase" evidence="16">
    <location>
        <begin position="183"/>
        <end position="307"/>
    </location>
</feature>
<evidence type="ECO:0000256" key="11">
    <source>
        <dbReference type="ARBA" id="ARBA00022840"/>
    </source>
</evidence>
<evidence type="ECO:0000313" key="18">
    <source>
        <dbReference type="Proteomes" id="UP000094291"/>
    </source>
</evidence>
<evidence type="ECO:0000256" key="8">
    <source>
        <dbReference type="ARBA" id="ARBA00022741"/>
    </source>
</evidence>
<dbReference type="InterPro" id="IPR004821">
    <property type="entry name" value="Cyt_trans-like"/>
</dbReference>
<dbReference type="NCBIfam" id="NF004160">
    <property type="entry name" value="PRK05627.1-3"/>
    <property type="match status" value="1"/>
</dbReference>
<keyword evidence="12" id="KW-0511">Multifunctional enzyme</keyword>
<dbReference type="CDD" id="cd02064">
    <property type="entry name" value="FAD_synthetase_N"/>
    <property type="match status" value="1"/>
</dbReference>
<dbReference type="GO" id="GO:0005524">
    <property type="term" value="F:ATP binding"/>
    <property type="evidence" value="ECO:0007669"/>
    <property type="project" value="UniProtKB-UniRule"/>
</dbReference>
<sequence length="337" mass="37243">MQLIRGIHNLRPQHRGCVATIGNFDGVHLGHQAILRQVKSVADVHGLPATVIVFEPQPREFFAGNQAPPRLNRFREKVVALREYGADRVVCLQFNPVLRELTGEAFVRQVLMNGLGVCHLVVGDDFRFGCDRRGDFRLLKQMGQDDGFEVENTHTYCLDGERISSTRVRTTLASGNLRDAARLLGRPYTIASRVVHGRKLGRTIGAPTANLLLKVHRPALNGVFSVMVTLPDGRRWPGVANIGVRPTVDGVAPALEVHLLNFSGDLYATRLPVTFLARLREEHKFDSIDALKAQIALDIQQARSMFQDQAGTGWSPGQAWPDDVALDALLASAPCRR</sequence>
<dbReference type="RefSeq" id="WP_068999526.1">
    <property type="nucleotide sequence ID" value="NZ_MDTQ01000001.1"/>
</dbReference>
<keyword evidence="5 15" id="KW-0288">FMN</keyword>
<evidence type="ECO:0000256" key="3">
    <source>
        <dbReference type="ARBA" id="ARBA00005201"/>
    </source>
</evidence>
<keyword evidence="11 15" id="KW-0067">ATP-binding</keyword>
<evidence type="ECO:0000256" key="14">
    <source>
        <dbReference type="ARBA" id="ARBA00049494"/>
    </source>
</evidence>
<evidence type="ECO:0000256" key="9">
    <source>
        <dbReference type="ARBA" id="ARBA00022777"/>
    </source>
</evidence>
<dbReference type="NCBIfam" id="TIGR00083">
    <property type="entry name" value="ribF"/>
    <property type="match status" value="1"/>
</dbReference>
<dbReference type="GO" id="GO:0003919">
    <property type="term" value="F:FMN adenylyltransferase activity"/>
    <property type="evidence" value="ECO:0007669"/>
    <property type="project" value="UniProtKB-UniRule"/>
</dbReference>
<dbReference type="FunFam" id="3.40.50.620:FF:000021">
    <property type="entry name" value="Riboflavin biosynthesis protein"/>
    <property type="match status" value="1"/>
</dbReference>
<comment type="caution">
    <text evidence="17">The sequence shown here is derived from an EMBL/GenBank/DDBJ whole genome shotgun (WGS) entry which is preliminary data.</text>
</comment>
<evidence type="ECO:0000259" key="16">
    <source>
        <dbReference type="SMART" id="SM00904"/>
    </source>
</evidence>
<dbReference type="UniPathway" id="UPA00277">
    <property type="reaction ID" value="UER00407"/>
</dbReference>
<dbReference type="EC" id="2.7.7.2" evidence="15"/>
<dbReference type="PANTHER" id="PTHR22749:SF6">
    <property type="entry name" value="RIBOFLAVIN KINASE"/>
    <property type="match status" value="1"/>
</dbReference>
<dbReference type="STRING" id="197479.BFW38_14405"/>
<dbReference type="GO" id="GO:0006747">
    <property type="term" value="P:FAD biosynthetic process"/>
    <property type="evidence" value="ECO:0007669"/>
    <property type="project" value="UniProtKB-UniRule"/>
</dbReference>
<dbReference type="OrthoDB" id="9803667at2"/>
<comment type="pathway">
    <text evidence="3 15">Cofactor biosynthesis; FMN biosynthesis; FMN from riboflavin (ATP route): step 1/1.</text>
</comment>
<dbReference type="NCBIfam" id="NF004159">
    <property type="entry name" value="PRK05627.1-2"/>
    <property type="match status" value="1"/>
</dbReference>
<gene>
    <name evidence="17" type="ORF">BFW38_14405</name>
</gene>
<keyword evidence="10 15" id="KW-0274">FAD</keyword>
<dbReference type="AlphaFoldDB" id="A0A1E2VCG5"/>